<sequence>MEEASGDGRMAPNGIGTVVVAWVLAVLAFGALLVWWPKLSGRGWRTMLGRAASQLVATLLVLVAVAATMNAENGWYADWSDIRGQVLGDAPPHGAQVTYGANPLQARRQPAAIAADHRAAETYATQRENWVPGKRSTPPSGGTYVHTTMPGPDGHPAKLTVWLPAAYFTQPHETFPVIEAFHGVPGTPDDFHRPVHLGAIISRLVARHELAPTIVVAPGYTPDGLDTECVDAPGMPMLTWLTKDVPAWVVAHLRARPDRGSWATIGYSAGGYCAALTAMHRPQQYGSMIVLGGYFHPIFNGRNPFGRNTPPSYDLMQVERTDPSPVAAWVQVALQDPVSGRVSERFAQRARAPMSVTTVEWRRVGHRFSVWISAMPLALEWLGQARASFRPGAAAD</sequence>
<gene>
    <name evidence="2" type="ORF">EFY87_05735</name>
</gene>
<protein>
    <recommendedName>
        <fullName evidence="4">Esterase</fullName>
    </recommendedName>
</protein>
<dbReference type="Pfam" id="PF00756">
    <property type="entry name" value="Esterase"/>
    <property type="match status" value="1"/>
</dbReference>
<dbReference type="AlphaFoldDB" id="A0A3M9MDY2"/>
<evidence type="ECO:0000256" key="1">
    <source>
        <dbReference type="SAM" id="Phobius"/>
    </source>
</evidence>
<evidence type="ECO:0008006" key="4">
    <source>
        <dbReference type="Google" id="ProtNLM"/>
    </source>
</evidence>
<dbReference type="InterPro" id="IPR029058">
    <property type="entry name" value="AB_hydrolase_fold"/>
</dbReference>
<keyword evidence="1" id="KW-0472">Membrane</keyword>
<dbReference type="EMBL" id="RJJQ01000004">
    <property type="protein sequence ID" value="RNI23782.1"/>
    <property type="molecule type" value="Genomic_DNA"/>
</dbReference>
<dbReference type="Gene3D" id="3.40.50.1820">
    <property type="entry name" value="alpha/beta hydrolase"/>
    <property type="match status" value="1"/>
</dbReference>
<name>A0A3M9MDY2_9MICO</name>
<keyword evidence="3" id="KW-1185">Reference proteome</keyword>
<dbReference type="RefSeq" id="WP_123270523.1">
    <property type="nucleotide sequence ID" value="NZ_RJJQ01000004.1"/>
</dbReference>
<dbReference type="InterPro" id="IPR050583">
    <property type="entry name" value="Mycobacterial_A85_antigen"/>
</dbReference>
<comment type="caution">
    <text evidence="2">The sequence shown here is derived from an EMBL/GenBank/DDBJ whole genome shotgun (WGS) entry which is preliminary data.</text>
</comment>
<dbReference type="InterPro" id="IPR000801">
    <property type="entry name" value="Esterase-like"/>
</dbReference>
<dbReference type="PANTHER" id="PTHR48098">
    <property type="entry name" value="ENTEROCHELIN ESTERASE-RELATED"/>
    <property type="match status" value="1"/>
</dbReference>
<keyword evidence="1" id="KW-1133">Transmembrane helix</keyword>
<feature type="transmembrane region" description="Helical" evidence="1">
    <location>
        <begin position="48"/>
        <end position="67"/>
    </location>
</feature>
<dbReference type="OrthoDB" id="3723842at2"/>
<dbReference type="PANTHER" id="PTHR48098:SF1">
    <property type="entry name" value="DIACYLGLYCEROL ACYLTRANSFERASE_MYCOLYLTRANSFERASE AG85A"/>
    <property type="match status" value="1"/>
</dbReference>
<dbReference type="SUPFAM" id="SSF53474">
    <property type="entry name" value="alpha/beta-Hydrolases"/>
    <property type="match status" value="1"/>
</dbReference>
<dbReference type="Proteomes" id="UP000271678">
    <property type="component" value="Unassembled WGS sequence"/>
</dbReference>
<evidence type="ECO:0000313" key="2">
    <source>
        <dbReference type="EMBL" id="RNI23782.1"/>
    </source>
</evidence>
<evidence type="ECO:0000313" key="3">
    <source>
        <dbReference type="Proteomes" id="UP000271678"/>
    </source>
</evidence>
<feature type="transmembrane region" description="Helical" evidence="1">
    <location>
        <begin position="15"/>
        <end position="36"/>
    </location>
</feature>
<accession>A0A3M9MDY2</accession>
<proteinExistence type="predicted"/>
<dbReference type="GO" id="GO:0016747">
    <property type="term" value="F:acyltransferase activity, transferring groups other than amino-acyl groups"/>
    <property type="evidence" value="ECO:0007669"/>
    <property type="project" value="TreeGrafter"/>
</dbReference>
<organism evidence="2 3">
    <name type="scientific">Flexivirga caeni</name>
    <dbReference type="NCBI Taxonomy" id="2294115"/>
    <lineage>
        <taxon>Bacteria</taxon>
        <taxon>Bacillati</taxon>
        <taxon>Actinomycetota</taxon>
        <taxon>Actinomycetes</taxon>
        <taxon>Micrococcales</taxon>
        <taxon>Dermacoccaceae</taxon>
        <taxon>Flexivirga</taxon>
    </lineage>
</organism>
<keyword evidence="1" id="KW-0812">Transmembrane</keyword>
<reference evidence="2 3" key="1">
    <citation type="submission" date="2018-11" db="EMBL/GenBank/DDBJ databases">
        <title>Draft genome of Simplicispira Flexivirga sp. BO-16.</title>
        <authorList>
            <person name="Im W.T."/>
        </authorList>
    </citation>
    <scope>NUCLEOTIDE SEQUENCE [LARGE SCALE GENOMIC DNA]</scope>
    <source>
        <strain evidence="2 3">BO-16</strain>
    </source>
</reference>